<organism evidence="1 2">
    <name type="scientific">Chryseobacterium elymi</name>
    <dbReference type="NCBI Taxonomy" id="395936"/>
    <lineage>
        <taxon>Bacteria</taxon>
        <taxon>Pseudomonadati</taxon>
        <taxon>Bacteroidota</taxon>
        <taxon>Flavobacteriia</taxon>
        <taxon>Flavobacteriales</taxon>
        <taxon>Weeksellaceae</taxon>
        <taxon>Chryseobacterium group</taxon>
        <taxon>Chryseobacterium</taxon>
    </lineage>
</organism>
<dbReference type="AlphaFoldDB" id="A0A3D9DN51"/>
<gene>
    <name evidence="1" type="ORF">DRF60_06450</name>
</gene>
<comment type="caution">
    <text evidence="1">The sequence shown here is derived from an EMBL/GenBank/DDBJ whole genome shotgun (WGS) entry which is preliminary data.</text>
</comment>
<name>A0A3D9DN51_9FLAO</name>
<dbReference type="RefSeq" id="WP_116011281.1">
    <property type="nucleotide sequence ID" value="NZ_QNUH01000004.1"/>
</dbReference>
<dbReference type="EMBL" id="QNUH01000004">
    <property type="protein sequence ID" value="REC79460.1"/>
    <property type="molecule type" value="Genomic_DNA"/>
</dbReference>
<dbReference type="InterPro" id="IPR032787">
    <property type="entry name" value="Prok-E2_D"/>
</dbReference>
<evidence type="ECO:0000313" key="2">
    <source>
        <dbReference type="Proteomes" id="UP000257030"/>
    </source>
</evidence>
<reference evidence="1 2" key="1">
    <citation type="journal article" date="2010" name="Syst. Appl. Microbiol.">
        <title>Four new species of Chryseobacterium from the rhizosphere of coastal sand dune plants, Chryseobacterium elymi sp. nov., Chryseobacterium hagamense sp. nov., Chryseobacterium lathyri sp. nov. and Chryseobacterium rhizosphaerae sp. nov.</title>
        <authorList>
            <person name="Cho S.H."/>
            <person name="Lee K.S."/>
            <person name="Shin D.S."/>
            <person name="Han J.H."/>
            <person name="Park K.S."/>
            <person name="Lee C.H."/>
            <person name="Park K.H."/>
            <person name="Kim S.B."/>
        </authorList>
    </citation>
    <scope>NUCLEOTIDE SEQUENCE [LARGE SCALE GENOMIC DNA]</scope>
    <source>
        <strain evidence="1 2">KCTC 22547</strain>
    </source>
</reference>
<protein>
    <submittedName>
        <fullName evidence="1">PRTRC system protein B</fullName>
    </submittedName>
</protein>
<proteinExistence type="predicted"/>
<sequence>MNNNNIDITPDFDKLYYPKCALVLYQSQGLDPDVYVEHFDMDVDGNPINAHPLTVMEADHLAKALMVEHEKESAFLKPKTVLPGNVLSLDPNTEKGTVIWHTKATQKELFFVESLGIPNGKAHVPPMLWKASKSSLTVFALKSNRRPTLKTQLFHCPYFNIYADGKVCLGTIKIDIKNSTSVEEFIKAWEHYFFHSYFSHALVTGGQSEENLVTLWKRLIEQETVFPTEVLLPHKLTLKNILL</sequence>
<dbReference type="Proteomes" id="UP000257030">
    <property type="component" value="Unassembled WGS sequence"/>
</dbReference>
<accession>A0A3D9DN51</accession>
<keyword evidence="2" id="KW-1185">Reference proteome</keyword>
<evidence type="ECO:0000313" key="1">
    <source>
        <dbReference type="EMBL" id="REC79460.1"/>
    </source>
</evidence>
<dbReference type="Pfam" id="PF14460">
    <property type="entry name" value="Prok-E2_D"/>
    <property type="match status" value="1"/>
</dbReference>
<dbReference type="OrthoDB" id="1030341at2"/>